<dbReference type="SUPFAM" id="SSF48452">
    <property type="entry name" value="TPR-like"/>
    <property type="match status" value="1"/>
</dbReference>
<gene>
    <name evidence="1" type="ORF">K9W45_12990</name>
</gene>
<dbReference type="Gene3D" id="1.25.40.10">
    <property type="entry name" value="Tetratricopeptide repeat domain"/>
    <property type="match status" value="1"/>
</dbReference>
<accession>A0A9Y1FKL6</accession>
<protein>
    <recommendedName>
        <fullName evidence="2">MalT-like TPR region domain-containing protein</fullName>
    </recommendedName>
</protein>
<evidence type="ECO:0008006" key="2">
    <source>
        <dbReference type="Google" id="ProtNLM"/>
    </source>
</evidence>
<organism evidence="1">
    <name type="scientific">Candidatus Heimdallarchaeum aukensis</name>
    <dbReference type="NCBI Taxonomy" id="2876573"/>
    <lineage>
        <taxon>Archaea</taxon>
        <taxon>Promethearchaeati</taxon>
        <taxon>Candidatus Heimdallarchaeota</taxon>
        <taxon>Candidatus Heimdallarchaeia (ex Rinke et al. 2021) (nom. nud.)</taxon>
        <taxon>Candidatus Heimdallarchaeales</taxon>
        <taxon>Candidatus Heimdallarchaeaceae</taxon>
        <taxon>Candidatus Heimdallarchaeum</taxon>
    </lineage>
</organism>
<reference evidence="1" key="1">
    <citation type="journal article" date="2022" name="Nat. Microbiol.">
        <title>Unique mobile elements and scalable gene flow at the prokaryote-eukaryote boundary revealed by circularized Asgard archaea genomes.</title>
        <authorList>
            <person name="Wu F."/>
            <person name="Speth D.R."/>
            <person name="Philosof A."/>
            <person name="Cremiere A."/>
            <person name="Narayanan A."/>
            <person name="Barco R.A."/>
            <person name="Connon S.A."/>
            <person name="Amend J.P."/>
            <person name="Antoshechkin I.A."/>
            <person name="Orphan V.J."/>
        </authorList>
    </citation>
    <scope>NUCLEOTIDE SEQUENCE</scope>
    <source>
        <strain evidence="1">PM71</strain>
    </source>
</reference>
<dbReference type="InterPro" id="IPR011990">
    <property type="entry name" value="TPR-like_helical_dom_sf"/>
</dbReference>
<name>A0A9Y1FKL6_9ARCH</name>
<sequence>MNIFPKYHRLFSSDDAILLPNFSEICSIYDFYETLIDNWDKIIRKPLTSPHLSTISYILMSYSDYERLKELFDLFSSLEVASNYIKLLANQGKKDEIEKILNSYSRLKEPIECWLDLIGWGIYHFSQMQQKSKIYEFLKQFEEGFQELSKLMEKTDLSFIHLQAFKLFIEGCSLYHMQEYTKSVKLVKKAVHLLTKNDIKDNFLLGSIYNLLAINYRFSGRGPEKEMLYKARDTFNEEKMDRGVAIAKGNLAYLLIREGKFEEAMTLLLEFDEIMRKYSEIRNLILNYSDIYYCLKSLGKMDEAERNLEIAMQLMEEYNSPNEDIYIDATEFYALKGEIEKAEFFLNKYIQFLDVEEKGETVKNATTLIYQGFIDFRKKNFYDAEVKLKKGLSIARKQNVIPLVLQALIYLIELNISKYKIEASSFVKEEIIEEIELLSQETIVILKSHDNIFQMINYQQLLASAYILSNKVSLAISLLEEAEKISLEHNMIGHVEKIKELIGLAKSVNNYMNEAKIQIHRELEKDLQTYSTKAVRELTIIRDQEEAPTPLSLLVIQESGLPCFSYNFKDKSFTTDELLLSGLINAIQKFGSEISWKKGKFRLMAHSDYILLIDPHEKFSIALFVEGYDSSFREKMSEFAKYVKPLIDKLDSQKYLDGETYTDLDFNLKGIVERIFITGN</sequence>
<proteinExistence type="predicted"/>
<dbReference type="EMBL" id="CP084166">
    <property type="protein sequence ID" value="UJG40737.1"/>
    <property type="molecule type" value="Genomic_DNA"/>
</dbReference>
<evidence type="ECO:0000313" key="1">
    <source>
        <dbReference type="EMBL" id="UJG40737.1"/>
    </source>
</evidence>
<dbReference type="AlphaFoldDB" id="A0A9Y1FKL6"/>
<dbReference type="Proteomes" id="UP001201020">
    <property type="component" value="Chromosome"/>
</dbReference>